<name>A0ACC1KQK0_9FUNG</name>
<comment type="caution">
    <text evidence="1">The sequence shown here is derived from an EMBL/GenBank/DDBJ whole genome shotgun (WGS) entry which is preliminary data.</text>
</comment>
<organism evidence="1 2">
    <name type="scientific">Coemansia linderi</name>
    <dbReference type="NCBI Taxonomy" id="2663919"/>
    <lineage>
        <taxon>Eukaryota</taxon>
        <taxon>Fungi</taxon>
        <taxon>Fungi incertae sedis</taxon>
        <taxon>Zoopagomycota</taxon>
        <taxon>Kickxellomycotina</taxon>
        <taxon>Kickxellomycetes</taxon>
        <taxon>Kickxellales</taxon>
        <taxon>Kickxellaceae</taxon>
        <taxon>Coemansia</taxon>
    </lineage>
</organism>
<gene>
    <name evidence="1" type="ORF">GGI18_000082</name>
</gene>
<sequence length="79" mass="9140">MVATLITKVLCARRLTVAYWAIKCVMANSARFYSAKKSAARFQGRLNGQQAYVCFYCAAIYHDLDEYNSHVESQHYHER</sequence>
<accession>A0ACC1KQK0</accession>
<proteinExistence type="predicted"/>
<keyword evidence="2" id="KW-1185">Reference proteome</keyword>
<dbReference type="Proteomes" id="UP001140066">
    <property type="component" value="Unassembled WGS sequence"/>
</dbReference>
<dbReference type="EMBL" id="JANBUK010000003">
    <property type="protein sequence ID" value="KAJ2792838.1"/>
    <property type="molecule type" value="Genomic_DNA"/>
</dbReference>
<evidence type="ECO:0000313" key="1">
    <source>
        <dbReference type="EMBL" id="KAJ2792838.1"/>
    </source>
</evidence>
<evidence type="ECO:0000313" key="2">
    <source>
        <dbReference type="Proteomes" id="UP001140066"/>
    </source>
</evidence>
<protein>
    <submittedName>
        <fullName evidence="1">Uncharacterized protein</fullName>
    </submittedName>
</protein>
<reference evidence="1" key="1">
    <citation type="submission" date="2022-07" db="EMBL/GenBank/DDBJ databases">
        <title>Phylogenomic reconstructions and comparative analyses of Kickxellomycotina fungi.</title>
        <authorList>
            <person name="Reynolds N.K."/>
            <person name="Stajich J.E."/>
            <person name="Barry K."/>
            <person name="Grigoriev I.V."/>
            <person name="Crous P."/>
            <person name="Smith M.E."/>
        </authorList>
    </citation>
    <scope>NUCLEOTIDE SEQUENCE</scope>
    <source>
        <strain evidence="1">BCRC 34191</strain>
    </source>
</reference>